<evidence type="ECO:0000259" key="7">
    <source>
        <dbReference type="PROSITE" id="PS51752"/>
    </source>
</evidence>
<feature type="compositionally biased region" description="Acidic residues" evidence="6">
    <location>
        <begin position="1310"/>
        <end position="1326"/>
    </location>
</feature>
<evidence type="ECO:0000256" key="6">
    <source>
        <dbReference type="SAM" id="MobiDB-lite"/>
    </source>
</evidence>
<dbReference type="GO" id="GO:0043531">
    <property type="term" value="F:ADP binding"/>
    <property type="evidence" value="ECO:0007669"/>
    <property type="project" value="InterPro"/>
</dbReference>
<dbReference type="InterPro" id="IPR002182">
    <property type="entry name" value="NB-ARC"/>
</dbReference>
<evidence type="ECO:0000256" key="2">
    <source>
        <dbReference type="ARBA" id="ARBA00022614"/>
    </source>
</evidence>
<evidence type="ECO:0000256" key="5">
    <source>
        <dbReference type="ARBA" id="ARBA00022821"/>
    </source>
</evidence>
<dbReference type="FunFam" id="2.100.10.30:FF:000001">
    <property type="entry name" value="Jacalin-related lectin 33"/>
    <property type="match status" value="2"/>
</dbReference>
<dbReference type="SUPFAM" id="SSF52540">
    <property type="entry name" value="P-loop containing nucleoside triphosphate hydrolases"/>
    <property type="match status" value="1"/>
</dbReference>
<keyword evidence="5" id="KW-0611">Plant defense</keyword>
<reference evidence="8" key="1">
    <citation type="submission" date="2020-01" db="EMBL/GenBank/DDBJ databases">
        <authorList>
            <person name="Mishra B."/>
        </authorList>
    </citation>
    <scope>NUCLEOTIDE SEQUENCE [LARGE SCALE GENOMIC DNA]</scope>
</reference>
<dbReference type="FunFam" id="1.10.10.10:FF:000322">
    <property type="entry name" value="Probable disease resistance protein At1g63360"/>
    <property type="match status" value="1"/>
</dbReference>
<dbReference type="Proteomes" id="UP000467841">
    <property type="component" value="Unassembled WGS sequence"/>
</dbReference>
<accession>A0A6D2HKQ0</accession>
<protein>
    <recommendedName>
        <fullName evidence="7">Jacalin-type lectin domain-containing protein</fullName>
    </recommendedName>
</protein>
<dbReference type="InterPro" id="IPR058922">
    <property type="entry name" value="WHD_DRP"/>
</dbReference>
<dbReference type="Gene3D" id="2.100.10.30">
    <property type="entry name" value="Jacalin-like lectin domain"/>
    <property type="match status" value="2"/>
</dbReference>
<dbReference type="InterPro" id="IPR056789">
    <property type="entry name" value="LRR_R13L1-DRL21"/>
</dbReference>
<evidence type="ECO:0000256" key="3">
    <source>
        <dbReference type="ARBA" id="ARBA00022734"/>
    </source>
</evidence>
<feature type="domain" description="Jacalin-type lectin" evidence="7">
    <location>
        <begin position="177"/>
        <end position="320"/>
    </location>
</feature>
<dbReference type="Pfam" id="PF00931">
    <property type="entry name" value="NB-ARC"/>
    <property type="match status" value="1"/>
</dbReference>
<gene>
    <name evidence="8" type="ORF">MERR_LOCUS1119</name>
</gene>
<dbReference type="Pfam" id="PF25019">
    <property type="entry name" value="LRR_R13L1-DRL21"/>
    <property type="match status" value="1"/>
</dbReference>
<feature type="compositionally biased region" description="Basic and acidic residues" evidence="6">
    <location>
        <begin position="1274"/>
        <end position="1284"/>
    </location>
</feature>
<dbReference type="Gene3D" id="3.40.50.300">
    <property type="entry name" value="P-loop containing nucleotide triphosphate hydrolases"/>
    <property type="match status" value="1"/>
</dbReference>
<dbReference type="OrthoDB" id="1896560at2759"/>
<organism evidence="8 9">
    <name type="scientific">Microthlaspi erraticum</name>
    <dbReference type="NCBI Taxonomy" id="1685480"/>
    <lineage>
        <taxon>Eukaryota</taxon>
        <taxon>Viridiplantae</taxon>
        <taxon>Streptophyta</taxon>
        <taxon>Embryophyta</taxon>
        <taxon>Tracheophyta</taxon>
        <taxon>Spermatophyta</taxon>
        <taxon>Magnoliopsida</taxon>
        <taxon>eudicotyledons</taxon>
        <taxon>Gunneridae</taxon>
        <taxon>Pentapetalae</taxon>
        <taxon>rosids</taxon>
        <taxon>malvids</taxon>
        <taxon>Brassicales</taxon>
        <taxon>Brassicaceae</taxon>
        <taxon>Coluteocarpeae</taxon>
        <taxon>Microthlaspi</taxon>
    </lineage>
</organism>
<dbReference type="PRINTS" id="PR00364">
    <property type="entry name" value="DISEASERSIST"/>
</dbReference>
<dbReference type="SMART" id="SM00369">
    <property type="entry name" value="LRR_TYP"/>
    <property type="match status" value="2"/>
</dbReference>
<evidence type="ECO:0000313" key="9">
    <source>
        <dbReference type="Proteomes" id="UP000467841"/>
    </source>
</evidence>
<evidence type="ECO:0000313" key="8">
    <source>
        <dbReference type="EMBL" id="CAA7013885.1"/>
    </source>
</evidence>
<dbReference type="Pfam" id="PF01419">
    <property type="entry name" value="Jacalin"/>
    <property type="match status" value="2"/>
</dbReference>
<keyword evidence="4" id="KW-0677">Repeat</keyword>
<dbReference type="InterPro" id="IPR027417">
    <property type="entry name" value="P-loop_NTPase"/>
</dbReference>
<dbReference type="CDD" id="cd09612">
    <property type="entry name" value="Jacalin"/>
    <property type="match status" value="2"/>
</dbReference>
<dbReference type="InterPro" id="IPR036388">
    <property type="entry name" value="WH-like_DNA-bd_sf"/>
</dbReference>
<dbReference type="EMBL" id="CACVBM020000066">
    <property type="protein sequence ID" value="CAA7013885.1"/>
    <property type="molecule type" value="Genomic_DNA"/>
</dbReference>
<dbReference type="PANTHER" id="PTHR36766:SF70">
    <property type="entry name" value="DISEASE RESISTANCE PROTEIN RGA4"/>
    <property type="match status" value="1"/>
</dbReference>
<dbReference type="Gene3D" id="1.10.10.10">
    <property type="entry name" value="Winged helix-like DNA-binding domain superfamily/Winged helix DNA-binding domain"/>
    <property type="match status" value="1"/>
</dbReference>
<dbReference type="InterPro" id="IPR001229">
    <property type="entry name" value="Jacalin-like_lectin_dom"/>
</dbReference>
<evidence type="ECO:0000256" key="1">
    <source>
        <dbReference type="ARBA" id="ARBA00006568"/>
    </source>
</evidence>
<dbReference type="InterPro" id="IPR003591">
    <property type="entry name" value="Leu-rich_rpt_typical-subtyp"/>
</dbReference>
<dbReference type="SMART" id="SM00915">
    <property type="entry name" value="Jacalin"/>
    <property type="match status" value="2"/>
</dbReference>
<keyword evidence="9" id="KW-1185">Reference proteome</keyword>
<dbReference type="SUPFAM" id="SSF52058">
    <property type="entry name" value="L domain-like"/>
    <property type="match status" value="2"/>
</dbReference>
<dbReference type="Gene3D" id="3.80.10.10">
    <property type="entry name" value="Ribonuclease Inhibitor"/>
    <property type="match status" value="4"/>
</dbReference>
<proteinExistence type="inferred from homology"/>
<dbReference type="InterPro" id="IPR042197">
    <property type="entry name" value="Apaf_helical"/>
</dbReference>
<evidence type="ECO:0000256" key="4">
    <source>
        <dbReference type="ARBA" id="ARBA00022737"/>
    </source>
</evidence>
<dbReference type="Pfam" id="PF23559">
    <property type="entry name" value="WHD_DRP"/>
    <property type="match status" value="1"/>
</dbReference>
<comment type="caution">
    <text evidence="8">The sequence shown here is derived from an EMBL/GenBank/DDBJ whole genome shotgun (WGS) entry which is preliminary data.</text>
</comment>
<dbReference type="InterPro" id="IPR032675">
    <property type="entry name" value="LRR_dom_sf"/>
</dbReference>
<dbReference type="Gene3D" id="1.10.8.430">
    <property type="entry name" value="Helical domain of apoptotic protease-activating factors"/>
    <property type="match status" value="1"/>
</dbReference>
<dbReference type="PROSITE" id="PS51752">
    <property type="entry name" value="JACALIN_LECTIN"/>
    <property type="match status" value="2"/>
</dbReference>
<keyword evidence="2" id="KW-0433">Leucine-rich repeat</keyword>
<sequence length="1696" mass="190701">MASASKILFSPSMMGGSSRGELDDGVIRVECQGGSDGKEWDHGAYTGVRNVSVTTFLFWLSHIVVDYDKAGEVETLVSGDIKVENLYREEEKFVLDYPNEYITSVEGTRDEARVRSLSFKTSKGRTSPTYGFVNMQAFVSKSFVLESKGKALVGLHGRASLEINAIGAYFGPPPPPVEKLQGKGGDRGALWDDGAFDSVRKIYVGQGQNGVASVKFVYGKNNHVVVGEDHGKKTMPGYEEFELEYPNEYITAVEGCYDKLSGNKSTVITMLKFKTNLRTSPAFGVDSTSSFVLEKEGHKIVGFHGKSSHKLHQLGVSVAFIFGFNKIRRDDMENPHLSDCLELTLRRVAATPPELKTVFSEKPFSELLGKLEVSWRAIAKVLADADHKAHDVQEVKRWLTKFQDASFQADNILQDILEVSGRCIPSQSPEIRMSNWNLTNKLRKKLDGVVSRLEHLVGQIKVLSLRDCGSSQSTEAQWKPRSHMRPLSHDRYFGREADKLAFTSLLLSDDIASCGRSTEARWKPNSPRNPFSLAKYFGREADKLAFTSLLLSDDIPSCGTLNVISVNGMPGIGKTTLVEVIYNDKSMTRHFDFKVWVYVGQDFDVLRVTKDVLHQITSAASNDEDLPSLQVQLMETLQRKRFLLVLDDFWSERSEDWNLFLTPFTGGSKGSKIVLTTQSHIVTSITQAARTYQLRLMPDTECWELICGSFCEYNSVNSISEELERVGKNIAEQCKGLPLAATTIASHLRTKQDQLEWNVVSNNFLHYTSGVLEVFRRSYDSLPSHLKRCFAFCSIFPKGYEFDRKSLVLLWMALDLLYQPGSNRRLEDIGNKYLDELVARSFLQTLDSKKRFKMHDLMNDLAVTVAGDLCFRLEDENLVRQIPERVRHLSLCGKQCDSSVASGAEYLRTFLPLLVSPSSVLDPLPNFSEKALSCLRILSLSHYTVSKVPESFMGLKQLRYLDLSNTDVQEMPEFVFTLRNLQTLLLSNCRRLRKLTEYIIQLINLRHLVLKHTPLVELPQGISKLISLQRLSNFVIGNLSGAGLQELRELSQLRGTLHISELQNVVSLTEASDPGLMEKPLLKKLVLTWSSVETSGSNTVACDQGEVLKMLQPHPYLEKVSIISYGGETFPNWLGDTSFINMTSVSLSSCNLCTSLPPLGQLPHLRSLSIEKFKILQEVGYEFFYGDKGNASSLQPFPYLQNLSFYDMPRWEEWRCPEVEGKIFPRLNKLTIKCCPGLKKLPKNLPYFTQVTISDSASSCEDEDDSVNISEPSLSKHKEIHMPDQPESSAQNYEDIAVASEPCQKRDGLWEDDVTTTLSSDDDSTSEEMMTQQDEDEDDTAFESFKATEVHELEKLPTNLNRLQIEGCPGLESLPESLLQDCPNLQELLVVGCHSLKGFTFLEGYPSSTLKTLYIRDCMKLELGESFIFQELEDLFIGSSCSTLCSFPLALFPKLKSLSIRQCETFICFTVTLDSGDVGLALESLEITDCPNLERFPKEGLLTLKLTSMLLSNCRNLKELPADLSTFTSLMSIHINDCPKLEDIPDQGFPKSLMTLCISRCQKLRPKVEWFMSRLGNLRDLEIDGGNDVDTESFPDKDLLPRSLYSLRIRDFKNLQTLNYQGTQGLRALGILEISGCDKLASLPDEGLPSSLSLLRINGCPVLKDKICKRDMEWFKIKDIQLVEIDGEQLLRGRYL</sequence>
<keyword evidence="3" id="KW-0430">Lectin</keyword>
<dbReference type="GO" id="GO:0030246">
    <property type="term" value="F:carbohydrate binding"/>
    <property type="evidence" value="ECO:0007669"/>
    <property type="project" value="UniProtKB-KW"/>
</dbReference>
<dbReference type="PANTHER" id="PTHR36766">
    <property type="entry name" value="PLANT BROAD-SPECTRUM MILDEW RESISTANCE PROTEIN RPW8"/>
    <property type="match status" value="1"/>
</dbReference>
<dbReference type="GO" id="GO:0006952">
    <property type="term" value="P:defense response"/>
    <property type="evidence" value="ECO:0007669"/>
    <property type="project" value="UniProtKB-KW"/>
</dbReference>
<feature type="region of interest" description="Disordered" evidence="6">
    <location>
        <begin position="1309"/>
        <end position="1338"/>
    </location>
</feature>
<feature type="domain" description="Jacalin-type lectin" evidence="7">
    <location>
        <begin position="26"/>
        <end position="172"/>
    </location>
</feature>
<name>A0A6D2HKQ0_9BRAS</name>
<dbReference type="InterPro" id="IPR036404">
    <property type="entry name" value="Jacalin-like_lectin_dom_sf"/>
</dbReference>
<comment type="similarity">
    <text evidence="1">Belongs to the jacalin lectin family.</text>
</comment>
<dbReference type="InterPro" id="IPR033734">
    <property type="entry name" value="Jacalin-like_lectin_dom_plant"/>
</dbReference>
<dbReference type="SUPFAM" id="SSF51101">
    <property type="entry name" value="Mannose-binding lectins"/>
    <property type="match status" value="2"/>
</dbReference>
<feature type="region of interest" description="Disordered" evidence="6">
    <location>
        <begin position="1258"/>
        <end position="1290"/>
    </location>
</feature>